<feature type="domain" description="DUF7978" evidence="2">
    <location>
        <begin position="3"/>
        <end position="181"/>
    </location>
</feature>
<keyword evidence="1" id="KW-0472">Membrane</keyword>
<evidence type="ECO:0000259" key="2">
    <source>
        <dbReference type="Pfam" id="PF25933"/>
    </source>
</evidence>
<feature type="transmembrane region" description="Helical" evidence="1">
    <location>
        <begin position="155"/>
        <end position="181"/>
    </location>
</feature>
<dbReference type="EMBL" id="FNVN01000007">
    <property type="protein sequence ID" value="SEG71707.1"/>
    <property type="molecule type" value="Genomic_DNA"/>
</dbReference>
<dbReference type="Pfam" id="PF25933">
    <property type="entry name" value="DUF7978"/>
    <property type="match status" value="1"/>
</dbReference>
<evidence type="ECO:0000256" key="1">
    <source>
        <dbReference type="SAM" id="Phobius"/>
    </source>
</evidence>
<dbReference type="OrthoDB" id="270777at2157"/>
<sequence length="194" mass="19764">MSQSPHTESGGTATVVYGAIVGITVYVVGYLVTYATAASAVNRAVQGNVRLTDAGAASAPAWKAVGWVFYDAHLVGTRLPDVSGHVDFVGLSGVQFLYLVPPLFLLAAGGIVAYLARVDDPKAGVQAGLTIAIGYLLFAIIGAILVSFVGIQPDLLRAAVVAGIVYPVACGAIGGGLVGVLRADRREIIGTPLS</sequence>
<keyword evidence="1" id="KW-1133">Transmembrane helix</keyword>
<dbReference type="GeneID" id="39859934"/>
<feature type="transmembrane region" description="Helical" evidence="1">
    <location>
        <begin position="96"/>
        <end position="116"/>
    </location>
</feature>
<dbReference type="InterPro" id="IPR058284">
    <property type="entry name" value="DUF7978"/>
</dbReference>
<feature type="transmembrane region" description="Helical" evidence="1">
    <location>
        <begin position="12"/>
        <end position="32"/>
    </location>
</feature>
<gene>
    <name evidence="3" type="ORF">SAMN04488133_3424</name>
</gene>
<dbReference type="RefSeq" id="WP_136361938.1">
    <property type="nucleotide sequence ID" value="NZ_CP031314.1"/>
</dbReference>
<dbReference type="AlphaFoldDB" id="A0A1H6CFZ1"/>
<keyword evidence="1" id="KW-0812">Transmembrane</keyword>
<evidence type="ECO:0000313" key="4">
    <source>
        <dbReference type="Proteomes" id="UP000236740"/>
    </source>
</evidence>
<name>A0A1H6CFZ1_9EURY</name>
<keyword evidence="4" id="KW-1185">Reference proteome</keyword>
<feature type="transmembrane region" description="Helical" evidence="1">
    <location>
        <begin position="128"/>
        <end position="149"/>
    </location>
</feature>
<protein>
    <recommendedName>
        <fullName evidence="2">DUF7978 domain-containing protein</fullName>
    </recommendedName>
</protein>
<accession>A0A1H6CFZ1</accession>
<organism evidence="3 4">
    <name type="scientific">Halobellus limi</name>
    <dbReference type="NCBI Taxonomy" id="699433"/>
    <lineage>
        <taxon>Archaea</taxon>
        <taxon>Methanobacteriati</taxon>
        <taxon>Methanobacteriota</taxon>
        <taxon>Stenosarchaea group</taxon>
        <taxon>Halobacteria</taxon>
        <taxon>Halobacteriales</taxon>
        <taxon>Haloferacaceae</taxon>
        <taxon>Halobellus</taxon>
    </lineage>
</organism>
<proteinExistence type="predicted"/>
<dbReference type="Proteomes" id="UP000236740">
    <property type="component" value="Unassembled WGS sequence"/>
</dbReference>
<evidence type="ECO:0000313" key="3">
    <source>
        <dbReference type="EMBL" id="SEG71707.1"/>
    </source>
</evidence>
<reference evidence="3 4" key="1">
    <citation type="submission" date="2016-10" db="EMBL/GenBank/DDBJ databases">
        <authorList>
            <person name="de Groot N.N."/>
        </authorList>
    </citation>
    <scope>NUCLEOTIDE SEQUENCE [LARGE SCALE GENOMIC DNA]</scope>
    <source>
        <strain evidence="3 4">CGMCC 1.10331</strain>
    </source>
</reference>